<dbReference type="AlphaFoldDB" id="A0A432ZRS3"/>
<organism evidence="11 12">
    <name type="scientific">Idiomarina tyrosinivorans</name>
    <dbReference type="NCBI Taxonomy" id="1445662"/>
    <lineage>
        <taxon>Bacteria</taxon>
        <taxon>Pseudomonadati</taxon>
        <taxon>Pseudomonadota</taxon>
        <taxon>Gammaproteobacteria</taxon>
        <taxon>Alteromonadales</taxon>
        <taxon>Idiomarinaceae</taxon>
        <taxon>Idiomarina</taxon>
    </lineage>
</organism>
<feature type="domain" description="ABC transmembrane type-1" evidence="10">
    <location>
        <begin position="99"/>
        <end position="284"/>
    </location>
</feature>
<protein>
    <submittedName>
        <fullName evidence="11">Peptide ABC transporter permease</fullName>
    </submittedName>
</protein>
<keyword evidence="12" id="KW-1185">Reference proteome</keyword>
<comment type="subcellular location">
    <subcellularLocation>
        <location evidence="1">Cell inner membrane</location>
        <topology evidence="1">Multi-pass membrane protein</topology>
    </subcellularLocation>
    <subcellularLocation>
        <location evidence="9">Cell membrane</location>
        <topology evidence="9">Multi-pass membrane protein</topology>
    </subcellularLocation>
</comment>
<dbReference type="SUPFAM" id="SSF161098">
    <property type="entry name" value="MetI-like"/>
    <property type="match status" value="1"/>
</dbReference>
<dbReference type="OrthoDB" id="9805884at2"/>
<evidence type="ECO:0000256" key="8">
    <source>
        <dbReference type="ARBA" id="ARBA00024202"/>
    </source>
</evidence>
<dbReference type="InterPro" id="IPR035906">
    <property type="entry name" value="MetI-like_sf"/>
</dbReference>
<dbReference type="InterPro" id="IPR000515">
    <property type="entry name" value="MetI-like"/>
</dbReference>
<feature type="transmembrane region" description="Helical" evidence="9">
    <location>
        <begin position="261"/>
        <end position="284"/>
    </location>
</feature>
<feature type="transmembrane region" description="Helical" evidence="9">
    <location>
        <begin position="27"/>
        <end position="50"/>
    </location>
</feature>
<dbReference type="Pfam" id="PF12911">
    <property type="entry name" value="OppC_N"/>
    <property type="match status" value="1"/>
</dbReference>
<keyword evidence="5 9" id="KW-0812">Transmembrane</keyword>
<dbReference type="Proteomes" id="UP000287996">
    <property type="component" value="Unassembled WGS sequence"/>
</dbReference>
<feature type="transmembrane region" description="Helical" evidence="9">
    <location>
        <begin position="216"/>
        <end position="241"/>
    </location>
</feature>
<evidence type="ECO:0000256" key="4">
    <source>
        <dbReference type="ARBA" id="ARBA00022519"/>
    </source>
</evidence>
<dbReference type="PROSITE" id="PS50928">
    <property type="entry name" value="ABC_TM1"/>
    <property type="match status" value="1"/>
</dbReference>
<dbReference type="InterPro" id="IPR050366">
    <property type="entry name" value="BP-dependent_transpt_permease"/>
</dbReference>
<dbReference type="PANTHER" id="PTHR43386:SF5">
    <property type="entry name" value="PUTRESCINE EXPORT SYSTEM PERMEASE PROTEIN SAPC"/>
    <property type="match status" value="1"/>
</dbReference>
<evidence type="ECO:0000259" key="10">
    <source>
        <dbReference type="PROSITE" id="PS50928"/>
    </source>
</evidence>
<evidence type="ECO:0000256" key="9">
    <source>
        <dbReference type="RuleBase" id="RU363032"/>
    </source>
</evidence>
<dbReference type="CDD" id="cd06261">
    <property type="entry name" value="TM_PBP2"/>
    <property type="match status" value="1"/>
</dbReference>
<feature type="transmembrane region" description="Helical" evidence="9">
    <location>
        <begin position="134"/>
        <end position="155"/>
    </location>
</feature>
<dbReference type="InterPro" id="IPR025966">
    <property type="entry name" value="OppC_N"/>
</dbReference>
<dbReference type="Pfam" id="PF00528">
    <property type="entry name" value="BPD_transp_1"/>
    <property type="match status" value="1"/>
</dbReference>
<evidence type="ECO:0000256" key="2">
    <source>
        <dbReference type="ARBA" id="ARBA00022448"/>
    </source>
</evidence>
<evidence type="ECO:0000256" key="5">
    <source>
        <dbReference type="ARBA" id="ARBA00022692"/>
    </source>
</evidence>
<proteinExistence type="inferred from homology"/>
<evidence type="ECO:0000313" key="11">
    <source>
        <dbReference type="EMBL" id="RUO80625.1"/>
    </source>
</evidence>
<dbReference type="GO" id="GO:0005886">
    <property type="term" value="C:plasma membrane"/>
    <property type="evidence" value="ECO:0007669"/>
    <property type="project" value="UniProtKB-SubCell"/>
</dbReference>
<comment type="caution">
    <text evidence="11">The sequence shown here is derived from an EMBL/GenBank/DDBJ whole genome shotgun (WGS) entry which is preliminary data.</text>
</comment>
<feature type="transmembrane region" description="Helical" evidence="9">
    <location>
        <begin position="99"/>
        <end position="122"/>
    </location>
</feature>
<dbReference type="Gene3D" id="1.10.3720.10">
    <property type="entry name" value="MetI-like"/>
    <property type="match status" value="1"/>
</dbReference>
<keyword evidence="4" id="KW-0997">Cell inner membrane</keyword>
<evidence type="ECO:0000313" key="12">
    <source>
        <dbReference type="Proteomes" id="UP000287996"/>
    </source>
</evidence>
<accession>A0A432ZRS3</accession>
<evidence type="ECO:0000256" key="1">
    <source>
        <dbReference type="ARBA" id="ARBA00004429"/>
    </source>
</evidence>
<evidence type="ECO:0000256" key="6">
    <source>
        <dbReference type="ARBA" id="ARBA00022989"/>
    </source>
</evidence>
<keyword evidence="7 9" id="KW-0472">Membrane</keyword>
<evidence type="ECO:0000256" key="7">
    <source>
        <dbReference type="ARBA" id="ARBA00023136"/>
    </source>
</evidence>
<keyword evidence="2 9" id="KW-0813">Transport</keyword>
<dbReference type="PANTHER" id="PTHR43386">
    <property type="entry name" value="OLIGOPEPTIDE TRANSPORT SYSTEM PERMEASE PROTEIN APPC"/>
    <property type="match status" value="1"/>
</dbReference>
<dbReference type="RefSeq" id="WP_126841686.1">
    <property type="nucleotide sequence ID" value="NZ_PIQH01000004.1"/>
</dbReference>
<sequence length="297" mass="32511">MLNTNLYYQERNPSPTQQLWRHFSANLAAMIALSFLALGLLVMLFSPWLAPYDANQQFAQALSIPPSWTEPGDMRFILGTDDIGRDLLSRIITGMRYSLGYPLVIVLVAAIVGITIGAFAGITRGLRASALNHLLDVLLSIPSLLLALVVIAILGPGLENAVIATTLVLIPQFVHSVRNSFHDEWNKDYVIASRLNGCPTWYLMLRVIMPNITPMIVMQITSALSIAILDIAALGFLGLGVQAPAPEWGTMLARSLDQVYLSPWSMILPGMALFVLVLCVNVVGDSLRTAIKERTEN</sequence>
<gene>
    <name evidence="11" type="ORF">CWI84_06080</name>
</gene>
<evidence type="ECO:0000256" key="3">
    <source>
        <dbReference type="ARBA" id="ARBA00022475"/>
    </source>
</evidence>
<comment type="similarity">
    <text evidence="8">Belongs to the binding-protein-dependent transport system permease family. OppBC subfamily.</text>
</comment>
<dbReference type="GO" id="GO:0055085">
    <property type="term" value="P:transmembrane transport"/>
    <property type="evidence" value="ECO:0007669"/>
    <property type="project" value="InterPro"/>
</dbReference>
<dbReference type="EMBL" id="PIQH01000004">
    <property type="protein sequence ID" value="RUO80625.1"/>
    <property type="molecule type" value="Genomic_DNA"/>
</dbReference>
<keyword evidence="3" id="KW-1003">Cell membrane</keyword>
<reference evidence="11 12" key="1">
    <citation type="journal article" date="2011" name="Front. Microbiol.">
        <title>Genomic signatures of strain selection and enhancement in Bacillus atrophaeus var. globigii, a historical biowarfare simulant.</title>
        <authorList>
            <person name="Gibbons H.S."/>
            <person name="Broomall S.M."/>
            <person name="McNew L.A."/>
            <person name="Daligault H."/>
            <person name="Chapman C."/>
            <person name="Bruce D."/>
            <person name="Karavis M."/>
            <person name="Krepps M."/>
            <person name="McGregor P.A."/>
            <person name="Hong C."/>
            <person name="Park K.H."/>
            <person name="Akmal A."/>
            <person name="Feldman A."/>
            <person name="Lin J.S."/>
            <person name="Chang W.E."/>
            <person name="Higgs B.W."/>
            <person name="Demirev P."/>
            <person name="Lindquist J."/>
            <person name="Liem A."/>
            <person name="Fochler E."/>
            <person name="Read T.D."/>
            <person name="Tapia R."/>
            <person name="Johnson S."/>
            <person name="Bishop-Lilly K.A."/>
            <person name="Detter C."/>
            <person name="Han C."/>
            <person name="Sozhamannan S."/>
            <person name="Rosenzweig C.N."/>
            <person name="Skowronski E.W."/>
        </authorList>
    </citation>
    <scope>NUCLEOTIDE SEQUENCE [LARGE SCALE GENOMIC DNA]</scope>
    <source>
        <strain evidence="11 12">CC-PW-9</strain>
    </source>
</reference>
<name>A0A432ZRS3_9GAMM</name>
<keyword evidence="6 9" id="KW-1133">Transmembrane helix</keyword>